<evidence type="ECO:0000256" key="1">
    <source>
        <dbReference type="ARBA" id="ARBA00022679"/>
    </source>
</evidence>
<feature type="binding site" evidence="3">
    <location>
        <position position="60"/>
    </location>
    <ligand>
        <name>Zn(2+)</name>
        <dbReference type="ChEBI" id="CHEBI:29105"/>
    </ligand>
</feature>
<evidence type="ECO:0000313" key="6">
    <source>
        <dbReference type="Proteomes" id="UP000751190"/>
    </source>
</evidence>
<dbReference type="InterPro" id="IPR026590">
    <property type="entry name" value="Ssirtuin_cat_dom"/>
</dbReference>
<gene>
    <name evidence="5" type="ORF">KFE25_008307</name>
</gene>
<feature type="binding site" evidence="3">
    <location>
        <position position="63"/>
    </location>
    <ligand>
        <name>Zn(2+)</name>
        <dbReference type="ChEBI" id="CHEBI:29105"/>
    </ligand>
</feature>
<feature type="binding site" evidence="3">
    <location>
        <position position="115"/>
    </location>
    <ligand>
        <name>Zn(2+)</name>
        <dbReference type="ChEBI" id="CHEBI:29105"/>
    </ligand>
</feature>
<name>A0A8J6CGQ1_DIALT</name>
<evidence type="ECO:0000256" key="2">
    <source>
        <dbReference type="ARBA" id="ARBA00023027"/>
    </source>
</evidence>
<accession>A0A8J6CGQ1</accession>
<organism evidence="5 6">
    <name type="scientific">Diacronema lutheri</name>
    <name type="common">Unicellular marine alga</name>
    <name type="synonym">Monochrysis lutheri</name>
    <dbReference type="NCBI Taxonomy" id="2081491"/>
    <lineage>
        <taxon>Eukaryota</taxon>
        <taxon>Haptista</taxon>
        <taxon>Haptophyta</taxon>
        <taxon>Pavlovophyceae</taxon>
        <taxon>Pavlovales</taxon>
        <taxon>Pavlovaceae</taxon>
        <taxon>Diacronema</taxon>
    </lineage>
</organism>
<dbReference type="Pfam" id="PF02146">
    <property type="entry name" value="SIR2"/>
    <property type="match status" value="1"/>
</dbReference>
<feature type="binding site" evidence="3">
    <location>
        <position position="112"/>
    </location>
    <ligand>
        <name>Zn(2+)</name>
        <dbReference type="ChEBI" id="CHEBI:29105"/>
    </ligand>
</feature>
<evidence type="ECO:0000256" key="3">
    <source>
        <dbReference type="PROSITE-ProRule" id="PRU00236"/>
    </source>
</evidence>
<sequence>MLGWRPFTAARPNRAHRSLARLQAHGALDELITQNVDGLHQRAGSRSVLDLHGRMDAVRCLACGAHEARAAFQARLERANPHWVEVGVIELRADSDAQLSTADFSDFVVPSCGACGGGPVKPDVVFFGGAIEPRVVALAAELVEACDALLVVGSTCSTYSAFRLVQRAVARAVPVGLLSLGPTRMH</sequence>
<keyword evidence="6" id="KW-1185">Reference proteome</keyword>
<dbReference type="SUPFAM" id="SSF52467">
    <property type="entry name" value="DHS-like NAD/FAD-binding domain"/>
    <property type="match status" value="1"/>
</dbReference>
<evidence type="ECO:0000313" key="5">
    <source>
        <dbReference type="EMBL" id="KAG8466928.1"/>
    </source>
</evidence>
<dbReference type="PANTHER" id="PTHR11085">
    <property type="entry name" value="NAD-DEPENDENT PROTEIN DEACYLASE SIRTUIN-5, MITOCHONDRIAL-RELATED"/>
    <property type="match status" value="1"/>
</dbReference>
<dbReference type="InterPro" id="IPR003000">
    <property type="entry name" value="Sirtuin"/>
</dbReference>
<dbReference type="OrthoDB" id="424302at2759"/>
<keyword evidence="3" id="KW-0479">Metal-binding</keyword>
<protein>
    <recommendedName>
        <fullName evidence="4">Deacetylase sirtuin-type domain-containing protein</fullName>
    </recommendedName>
</protein>
<dbReference type="GO" id="GO:0046872">
    <property type="term" value="F:metal ion binding"/>
    <property type="evidence" value="ECO:0007669"/>
    <property type="project" value="UniProtKB-KW"/>
</dbReference>
<dbReference type="PROSITE" id="PS50305">
    <property type="entry name" value="SIRTUIN"/>
    <property type="match status" value="1"/>
</dbReference>
<evidence type="ECO:0000259" key="4">
    <source>
        <dbReference type="PROSITE" id="PS50305"/>
    </source>
</evidence>
<dbReference type="OMA" id="QCTACGN"/>
<dbReference type="InterPro" id="IPR029035">
    <property type="entry name" value="DHS-like_NAD/FAD-binding_dom"/>
</dbReference>
<dbReference type="Gene3D" id="3.40.50.1220">
    <property type="entry name" value="TPP-binding domain"/>
    <property type="match status" value="1"/>
</dbReference>
<keyword evidence="1" id="KW-0808">Transferase</keyword>
<comment type="caution">
    <text evidence="5">The sequence shown here is derived from an EMBL/GenBank/DDBJ whole genome shotgun (WGS) entry which is preliminary data.</text>
</comment>
<proteinExistence type="predicted"/>
<dbReference type="GO" id="GO:0017136">
    <property type="term" value="F:histone deacetylase activity, NAD-dependent"/>
    <property type="evidence" value="ECO:0007669"/>
    <property type="project" value="TreeGrafter"/>
</dbReference>
<dbReference type="InterPro" id="IPR050134">
    <property type="entry name" value="NAD-dep_sirtuin_deacylases"/>
</dbReference>
<dbReference type="AlphaFoldDB" id="A0A8J6CGQ1"/>
<reference evidence="5" key="1">
    <citation type="submission" date="2021-05" db="EMBL/GenBank/DDBJ databases">
        <title>The genome of the haptophyte Pavlova lutheri (Diacronema luteri, Pavlovales) - a model for lipid biosynthesis in eukaryotic algae.</title>
        <authorList>
            <person name="Hulatt C.J."/>
            <person name="Posewitz M.C."/>
        </authorList>
    </citation>
    <scope>NUCLEOTIDE SEQUENCE</scope>
    <source>
        <strain evidence="5">NIVA-4/92</strain>
    </source>
</reference>
<dbReference type="GO" id="GO:0070403">
    <property type="term" value="F:NAD+ binding"/>
    <property type="evidence" value="ECO:0007669"/>
    <property type="project" value="InterPro"/>
</dbReference>
<dbReference type="EMBL" id="JAGTXO010000007">
    <property type="protein sequence ID" value="KAG8466928.1"/>
    <property type="molecule type" value="Genomic_DNA"/>
</dbReference>
<dbReference type="PANTHER" id="PTHR11085:SF10">
    <property type="entry name" value="NAD-DEPENDENT PROTEIN DEACYLASE SIRTUIN-5, MITOCHONDRIAL-RELATED"/>
    <property type="match status" value="1"/>
</dbReference>
<feature type="domain" description="Deacetylase sirtuin-type" evidence="4">
    <location>
        <begin position="1"/>
        <end position="186"/>
    </location>
</feature>
<dbReference type="Proteomes" id="UP000751190">
    <property type="component" value="Unassembled WGS sequence"/>
</dbReference>
<feature type="active site" description="Proton acceptor" evidence="3">
    <location>
        <position position="52"/>
    </location>
</feature>
<keyword evidence="3" id="KW-0862">Zinc</keyword>
<keyword evidence="2" id="KW-0520">NAD</keyword>